<evidence type="ECO:0000313" key="4">
    <source>
        <dbReference type="EMBL" id="CUO01078.1"/>
    </source>
</evidence>
<feature type="active site" description="Proton acceptor" evidence="2">
    <location>
        <position position="47"/>
    </location>
</feature>
<dbReference type="GO" id="GO:0000257">
    <property type="term" value="F:nitrilase activity"/>
    <property type="evidence" value="ECO:0007669"/>
    <property type="project" value="UniProtKB-EC"/>
</dbReference>
<dbReference type="GO" id="GO:0018822">
    <property type="term" value="F:nitrile hydratase activity"/>
    <property type="evidence" value="ECO:0007669"/>
    <property type="project" value="TreeGrafter"/>
</dbReference>
<accession>A0A174BNA1</accession>
<sequence length="334" mass="37449">MKEYPKFKAAAVQAAPILLDLEATVRKTCDFIDEAGKNGAKLINFPEAWIPGYPYWVWMDGPDYGMKYFVEFYNNAVEIPGKSVQEISEAAKRNKMYVCVSVTEREGGSLYLTQLWFNPNGDLIGKHRKNKATSQEKTIWGDGDGSLMPVFHTEYGNMGGLQCWEHFIPLNVAAMGGQHEQIHCGSWPIAMWDPNNMFATEQTHAAATYYAVTNQVFYLLASMIWTEDQADRICETDAHRATMKLGYGMTKIIAPNGTDIGTHLEPDEEGICYADIDLGAYISGRYIIDTAGTYSTPGYLRMTLDKSVHKAVNIVGDAEQKVIPYNEIQFDELN</sequence>
<gene>
    <name evidence="4" type="primary">nit</name>
    <name evidence="4" type="ORF">ERS852491_01048</name>
</gene>
<evidence type="ECO:0000259" key="3">
    <source>
        <dbReference type="PROSITE" id="PS50263"/>
    </source>
</evidence>
<feature type="domain" description="CN hydrolase" evidence="3">
    <location>
        <begin position="7"/>
        <end position="278"/>
    </location>
</feature>
<dbReference type="PROSITE" id="PS00920">
    <property type="entry name" value="NITRIL_CHT_1"/>
    <property type="match status" value="1"/>
</dbReference>
<proteinExistence type="inferred from homology"/>
<dbReference type="PROSITE" id="PS50263">
    <property type="entry name" value="CN_HYDROLASE"/>
    <property type="match status" value="1"/>
</dbReference>
<dbReference type="InterPro" id="IPR036526">
    <property type="entry name" value="C-N_Hydrolase_sf"/>
</dbReference>
<dbReference type="InterPro" id="IPR003010">
    <property type="entry name" value="C-N_Hydrolase"/>
</dbReference>
<evidence type="ECO:0000313" key="5">
    <source>
        <dbReference type="Proteomes" id="UP000095544"/>
    </source>
</evidence>
<dbReference type="AlphaFoldDB" id="A0A174BNA1"/>
<dbReference type="Pfam" id="PF00795">
    <property type="entry name" value="CN_hydrolase"/>
    <property type="match status" value="1"/>
</dbReference>
<dbReference type="RefSeq" id="WP_055151625.1">
    <property type="nucleotide sequence ID" value="NZ_CYZU01000007.1"/>
</dbReference>
<dbReference type="OrthoDB" id="9811121at2"/>
<reference evidence="4 5" key="1">
    <citation type="submission" date="2015-09" db="EMBL/GenBank/DDBJ databases">
        <authorList>
            <consortium name="Pathogen Informatics"/>
        </authorList>
    </citation>
    <scope>NUCLEOTIDE SEQUENCE [LARGE SCALE GENOMIC DNA]</scope>
    <source>
        <strain evidence="4 5">2789STDY5834876</strain>
    </source>
</reference>
<dbReference type="EC" id="3.5.5.1" evidence="4"/>
<protein>
    <submittedName>
        <fullName evidence="4">Nitrilase</fullName>
        <ecNumber evidence="4">3.5.5.1</ecNumber>
    </submittedName>
</protein>
<dbReference type="PANTHER" id="PTHR46044">
    <property type="entry name" value="NITRILASE"/>
    <property type="match status" value="1"/>
</dbReference>
<keyword evidence="4" id="KW-0378">Hydrolase</keyword>
<dbReference type="PANTHER" id="PTHR46044:SF1">
    <property type="entry name" value="CN HYDROLASE DOMAIN-CONTAINING PROTEIN"/>
    <property type="match status" value="1"/>
</dbReference>
<dbReference type="STRING" id="39482.ERS852491_01048"/>
<dbReference type="EMBL" id="CYZU01000007">
    <property type="protein sequence ID" value="CUO01078.1"/>
    <property type="molecule type" value="Genomic_DNA"/>
</dbReference>
<evidence type="ECO:0000256" key="1">
    <source>
        <dbReference type="ARBA" id="ARBA00008129"/>
    </source>
</evidence>
<organism evidence="4 5">
    <name type="scientific">Faecalicatena contorta</name>
    <dbReference type="NCBI Taxonomy" id="39482"/>
    <lineage>
        <taxon>Bacteria</taxon>
        <taxon>Bacillati</taxon>
        <taxon>Bacillota</taxon>
        <taxon>Clostridia</taxon>
        <taxon>Lachnospirales</taxon>
        <taxon>Lachnospiraceae</taxon>
        <taxon>Faecalicatena</taxon>
    </lineage>
</organism>
<name>A0A174BNA1_9FIRM</name>
<comment type="similarity">
    <text evidence="1">Belongs to the carbon-nitrogen hydrolase superfamily. Nitrilase family.</text>
</comment>
<evidence type="ECO:0000256" key="2">
    <source>
        <dbReference type="PROSITE-ProRule" id="PRU10139"/>
    </source>
</evidence>
<dbReference type="SUPFAM" id="SSF56317">
    <property type="entry name" value="Carbon-nitrogen hydrolase"/>
    <property type="match status" value="1"/>
</dbReference>
<dbReference type="Gene3D" id="3.60.110.10">
    <property type="entry name" value="Carbon-nitrogen hydrolase"/>
    <property type="match status" value="1"/>
</dbReference>
<dbReference type="InterPro" id="IPR044149">
    <property type="entry name" value="Nitrilases_CHs"/>
</dbReference>
<dbReference type="Proteomes" id="UP000095544">
    <property type="component" value="Unassembled WGS sequence"/>
</dbReference>
<dbReference type="CDD" id="cd07564">
    <property type="entry name" value="nitrilases_CHs"/>
    <property type="match status" value="1"/>
</dbReference>
<dbReference type="InterPro" id="IPR000132">
    <property type="entry name" value="Nitrilase/CN_hydratase_CS"/>
</dbReference>
<dbReference type="GO" id="GO:0051410">
    <property type="term" value="P:detoxification of nitrogen compound"/>
    <property type="evidence" value="ECO:0007669"/>
    <property type="project" value="TreeGrafter"/>
</dbReference>